<evidence type="ECO:0000313" key="2">
    <source>
        <dbReference type="EMBL" id="CAK9266206.1"/>
    </source>
</evidence>
<reference evidence="2" key="1">
    <citation type="submission" date="2024-02" db="EMBL/GenBank/DDBJ databases">
        <authorList>
            <consortium name="ELIXIR-Norway"/>
            <consortium name="Elixir Norway"/>
        </authorList>
    </citation>
    <scope>NUCLEOTIDE SEQUENCE</scope>
</reference>
<dbReference type="EMBL" id="OZ020113">
    <property type="protein sequence ID" value="CAK9266206.1"/>
    <property type="molecule type" value="Genomic_DNA"/>
</dbReference>
<evidence type="ECO:0000313" key="3">
    <source>
        <dbReference type="Proteomes" id="UP001497444"/>
    </source>
</evidence>
<proteinExistence type="predicted"/>
<feature type="region of interest" description="Disordered" evidence="1">
    <location>
        <begin position="70"/>
        <end position="103"/>
    </location>
</feature>
<keyword evidence="3" id="KW-1185">Reference proteome</keyword>
<evidence type="ECO:0000256" key="1">
    <source>
        <dbReference type="SAM" id="MobiDB-lite"/>
    </source>
</evidence>
<dbReference type="Proteomes" id="UP001497444">
    <property type="component" value="Chromosome 18"/>
</dbReference>
<name>A0ABP0WJ56_9BRYO</name>
<organism evidence="2 3">
    <name type="scientific">Sphagnum jensenii</name>
    <dbReference type="NCBI Taxonomy" id="128206"/>
    <lineage>
        <taxon>Eukaryota</taxon>
        <taxon>Viridiplantae</taxon>
        <taxon>Streptophyta</taxon>
        <taxon>Embryophyta</taxon>
        <taxon>Bryophyta</taxon>
        <taxon>Sphagnophytina</taxon>
        <taxon>Sphagnopsida</taxon>
        <taxon>Sphagnales</taxon>
        <taxon>Sphagnaceae</taxon>
        <taxon>Sphagnum</taxon>
    </lineage>
</organism>
<protein>
    <submittedName>
        <fullName evidence="2">Uncharacterized protein</fullName>
    </submittedName>
</protein>
<gene>
    <name evidence="2" type="ORF">CSSPJE1EN1_LOCUS11684</name>
</gene>
<sequence>MNNEIEFSASAHNLLLKTKPANTDRQAHKNQTVNIQALPQAAIKKRYTKLDLALIKPLRTNSVSRTHAAREAEVDGQENPNLNPNKTLGLIGPSTVRNCPTHD</sequence>
<accession>A0ABP0WJ56</accession>